<feature type="region of interest" description="Disordered" evidence="1">
    <location>
        <begin position="69"/>
        <end position="93"/>
    </location>
</feature>
<feature type="compositionally biased region" description="Low complexity" evidence="1">
    <location>
        <begin position="72"/>
        <end position="93"/>
    </location>
</feature>
<accession>A0A9X3F0R5</accession>
<comment type="caution">
    <text evidence="2">The sequence shown here is derived from an EMBL/GenBank/DDBJ whole genome shotgun (WGS) entry which is preliminary data.</text>
</comment>
<protein>
    <submittedName>
        <fullName evidence="2">Uncharacterized protein</fullName>
    </submittedName>
</protein>
<feature type="region of interest" description="Disordered" evidence="1">
    <location>
        <begin position="1"/>
        <end position="27"/>
    </location>
</feature>
<sequence>MAKKIATPANVESAAPAPAPATSETKLRMPAEEKYAAELAYLASVDKDPRPFAWRLSPRMIRTFILGAGPGTASIGRSRRSSSATRRWSSGRS</sequence>
<evidence type="ECO:0000313" key="3">
    <source>
        <dbReference type="Proteomes" id="UP001150924"/>
    </source>
</evidence>
<name>A0A9X3F0R5_9BACT</name>
<dbReference type="EMBL" id="JAPNKE010000002">
    <property type="protein sequence ID" value="MCY1013125.1"/>
    <property type="molecule type" value="Genomic_DNA"/>
</dbReference>
<dbReference type="AlphaFoldDB" id="A0A9X3F0R5"/>
<proteinExistence type="predicted"/>
<evidence type="ECO:0000256" key="1">
    <source>
        <dbReference type="SAM" id="MobiDB-lite"/>
    </source>
</evidence>
<dbReference type="Proteomes" id="UP001150924">
    <property type="component" value="Unassembled WGS sequence"/>
</dbReference>
<organism evidence="2 3">
    <name type="scientific">Nannocystis pusilla</name>
    <dbReference type="NCBI Taxonomy" id="889268"/>
    <lineage>
        <taxon>Bacteria</taxon>
        <taxon>Pseudomonadati</taxon>
        <taxon>Myxococcota</taxon>
        <taxon>Polyangia</taxon>
        <taxon>Nannocystales</taxon>
        <taxon>Nannocystaceae</taxon>
        <taxon>Nannocystis</taxon>
    </lineage>
</organism>
<gene>
    <name evidence="2" type="ORF">OV079_47875</name>
</gene>
<evidence type="ECO:0000313" key="2">
    <source>
        <dbReference type="EMBL" id="MCY1013125.1"/>
    </source>
</evidence>
<reference evidence="2" key="1">
    <citation type="submission" date="2022-11" db="EMBL/GenBank/DDBJ databases">
        <title>Minimal conservation of predation-associated metabolite biosynthetic gene clusters underscores biosynthetic potential of Myxococcota including descriptions for ten novel species: Archangium lansinium sp. nov., Myxococcus landrumus sp. nov., Nannocystis bai.</title>
        <authorList>
            <person name="Ahearne A."/>
            <person name="Stevens C."/>
            <person name="Phillips K."/>
        </authorList>
    </citation>
    <scope>NUCLEOTIDE SEQUENCE</scope>
    <source>
        <strain evidence="2">Na p29</strain>
    </source>
</reference>
<keyword evidence="3" id="KW-1185">Reference proteome</keyword>